<feature type="signal peptide" evidence="1">
    <location>
        <begin position="1"/>
        <end position="17"/>
    </location>
</feature>
<organism evidence="3 4">
    <name type="scientific">Prymnesium parvum</name>
    <name type="common">Toxic golden alga</name>
    <dbReference type="NCBI Taxonomy" id="97485"/>
    <lineage>
        <taxon>Eukaryota</taxon>
        <taxon>Haptista</taxon>
        <taxon>Haptophyta</taxon>
        <taxon>Prymnesiophyceae</taxon>
        <taxon>Prymnesiales</taxon>
        <taxon>Prymnesiaceae</taxon>
        <taxon>Prymnesium</taxon>
    </lineage>
</organism>
<gene>
    <name evidence="3" type="ORF">AB1Y20_007566</name>
</gene>
<dbReference type="EMBL" id="JBGBPQ010000017">
    <property type="protein sequence ID" value="KAL1507962.1"/>
    <property type="molecule type" value="Genomic_DNA"/>
</dbReference>
<reference evidence="3 4" key="1">
    <citation type="journal article" date="2024" name="Science">
        <title>Giant polyketide synthase enzymes in the biosynthesis of giant marine polyether toxins.</title>
        <authorList>
            <person name="Fallon T.R."/>
            <person name="Shende V.V."/>
            <person name="Wierzbicki I.H."/>
            <person name="Pendleton A.L."/>
            <person name="Watervoot N.F."/>
            <person name="Auber R.P."/>
            <person name="Gonzalez D.J."/>
            <person name="Wisecaver J.H."/>
            <person name="Moore B.S."/>
        </authorList>
    </citation>
    <scope>NUCLEOTIDE SEQUENCE [LARGE SCALE GENOMIC DNA]</scope>
    <source>
        <strain evidence="3 4">12B1</strain>
    </source>
</reference>
<dbReference type="Proteomes" id="UP001515480">
    <property type="component" value="Unassembled WGS sequence"/>
</dbReference>
<dbReference type="AlphaFoldDB" id="A0AB34IVR0"/>
<comment type="caution">
    <text evidence="3">The sequence shown here is derived from an EMBL/GenBank/DDBJ whole genome shotgun (WGS) entry which is preliminary data.</text>
</comment>
<feature type="chain" id="PRO_5044227823" description="DUF1995 domain-containing protein" evidence="1">
    <location>
        <begin position="18"/>
        <end position="490"/>
    </location>
</feature>
<evidence type="ECO:0000256" key="1">
    <source>
        <dbReference type="SAM" id="SignalP"/>
    </source>
</evidence>
<accession>A0AB34IVR0</accession>
<proteinExistence type="predicted"/>
<keyword evidence="1" id="KW-0732">Signal</keyword>
<feature type="domain" description="DUF1995" evidence="2">
    <location>
        <begin position="61"/>
        <end position="287"/>
    </location>
</feature>
<sequence length="490" mass="52460">MFAALFALRLASRQLLAEPNALPHRRAGGRPPACCANTGGEDLDAASFFRYSLDIAADSPEATELQLRSALREAVAQCETRVSVDIRVPELDAASRGFVPQLLARFALAAAGECAQAGRPPLLLFHSTDAAMQAALIARESEFGEGRAPTVVSLHPIAPSADTICGHQGPLVVVGPSGSAEHEVARGAIHSAHQQQVVVLLNYAPRSEINQDATSSRVPRGFVTAFEVLPLAVRTPEGAALRLGAGSVMKVVLQRHYPHPWKLLVNAYGRSYTEMRSFETRPAEEALLEEVSAVIKKSSSGATGGTTERSQAATDIAMPNGVRAYDWGEIDAPGAEAYRWYVASCVLRLKYGCSAAKASGEQWASDKLPGTLHIFGTDGGERAAREAKLVACALCRLDADGPCRACLDEVAISKEMQIYDWCARLVEAAETIARARGQENIAVAATQGTVLHAVCTTRGYKARESIQLNGRLFGESKEAPNNWVVKRLLH</sequence>
<evidence type="ECO:0000313" key="3">
    <source>
        <dbReference type="EMBL" id="KAL1507962.1"/>
    </source>
</evidence>
<evidence type="ECO:0000313" key="4">
    <source>
        <dbReference type="Proteomes" id="UP001515480"/>
    </source>
</evidence>
<protein>
    <recommendedName>
        <fullName evidence="2">DUF1995 domain-containing protein</fullName>
    </recommendedName>
</protein>
<keyword evidence="4" id="KW-1185">Reference proteome</keyword>
<name>A0AB34IVR0_PRYPA</name>
<dbReference type="InterPro" id="IPR018962">
    <property type="entry name" value="DUF1995"/>
</dbReference>
<evidence type="ECO:0000259" key="2">
    <source>
        <dbReference type="Pfam" id="PF09353"/>
    </source>
</evidence>
<dbReference type="Pfam" id="PF09353">
    <property type="entry name" value="DUF1995"/>
    <property type="match status" value="1"/>
</dbReference>